<dbReference type="SUPFAM" id="SSF58069">
    <property type="entry name" value="Virus ectodomain"/>
    <property type="match status" value="1"/>
</dbReference>
<dbReference type="EMBL" id="VULM01011709">
    <property type="protein sequence ID" value="KAF1657746.1"/>
    <property type="molecule type" value="Genomic_DNA"/>
</dbReference>
<dbReference type="Proteomes" id="UP000751161">
    <property type="component" value="Unassembled WGS sequence"/>
</dbReference>
<evidence type="ECO:0000313" key="2">
    <source>
        <dbReference type="Proteomes" id="UP000751161"/>
    </source>
</evidence>
<organism evidence="1 2">
    <name type="scientific">Aptenodytes patagonicus</name>
    <name type="common">King penguin</name>
    <dbReference type="NCBI Taxonomy" id="9234"/>
    <lineage>
        <taxon>Eukaryota</taxon>
        <taxon>Metazoa</taxon>
        <taxon>Chordata</taxon>
        <taxon>Craniata</taxon>
        <taxon>Vertebrata</taxon>
        <taxon>Euteleostomi</taxon>
        <taxon>Archelosauria</taxon>
        <taxon>Archosauria</taxon>
        <taxon>Dinosauria</taxon>
        <taxon>Saurischia</taxon>
        <taxon>Theropoda</taxon>
        <taxon>Coelurosauria</taxon>
        <taxon>Aves</taxon>
        <taxon>Neognathae</taxon>
        <taxon>Neoaves</taxon>
        <taxon>Aequornithes</taxon>
        <taxon>Sphenisciformes</taxon>
        <taxon>Spheniscidae</taxon>
        <taxon>Aptenodytes</taxon>
    </lineage>
</organism>
<evidence type="ECO:0008006" key="3">
    <source>
        <dbReference type="Google" id="ProtNLM"/>
    </source>
</evidence>
<proteinExistence type="predicted"/>
<gene>
    <name evidence="1" type="ORF">FQA23_0010555</name>
</gene>
<feature type="non-terminal residue" evidence="1">
    <location>
        <position position="58"/>
    </location>
</feature>
<protein>
    <recommendedName>
        <fullName evidence="3">ERVV1 protein</fullName>
    </recommendedName>
</protein>
<dbReference type="Gene3D" id="1.10.287.210">
    <property type="match status" value="1"/>
</dbReference>
<accession>A0A8J4P4W0</accession>
<name>A0A8J4P4W0_APTPA</name>
<dbReference type="AlphaFoldDB" id="A0A8J4P4W0"/>
<feature type="non-terminal residue" evidence="1">
    <location>
        <position position="1"/>
    </location>
</feature>
<reference evidence="1" key="1">
    <citation type="journal article" date="2019" name="Gigascience">
        <title>High-coverage genomes to elucidate the evolution of penguins.</title>
        <authorList>
            <person name="Pan H."/>
            <person name="Cole T.L."/>
            <person name="Bi X."/>
            <person name="Fang M."/>
            <person name="Zhou C."/>
            <person name="Yang Z."/>
            <person name="Ksepka D.T."/>
            <person name="Hart T."/>
            <person name="Bouzat J.L."/>
            <person name="Argilla L.S."/>
            <person name="Bertelsen M.F."/>
            <person name="Boersma P.D."/>
            <person name="Bost C.A."/>
            <person name="Cherel Y."/>
            <person name="Dann P."/>
            <person name="Fiddaman S.R."/>
            <person name="Howard P."/>
            <person name="Labuschagne K."/>
            <person name="Mattern T."/>
            <person name="Miller G."/>
            <person name="Parker P."/>
            <person name="Phillips R.A."/>
            <person name="Quillfeldt P."/>
            <person name="Ryan P.G."/>
            <person name="Taylor H."/>
            <person name="Thompson D.R."/>
            <person name="Young M.J."/>
            <person name="Ellegaard M.R."/>
            <person name="Gilbert M.T.P."/>
            <person name="Sinding M.S."/>
            <person name="Pacheco G."/>
            <person name="Shepherd L.D."/>
            <person name="Tennyson A.J.D."/>
            <person name="Grosser S."/>
            <person name="Kay E."/>
            <person name="Nupen L.J."/>
            <person name="Ellenberg U."/>
            <person name="Houston D.M."/>
            <person name="Reeve A.H."/>
            <person name="Johnson K."/>
            <person name="Masello J.F."/>
            <person name="Stracke T."/>
            <person name="McKinlay B."/>
            <person name="Borboroglu P.G."/>
            <person name="Zhang D.X."/>
            <person name="Zhang G."/>
        </authorList>
    </citation>
    <scope>NUCLEOTIDE SEQUENCE</scope>
    <source>
        <strain evidence="1">KP FORT 001</strain>
    </source>
</reference>
<comment type="caution">
    <text evidence="1">The sequence shown here is derived from an EMBL/GenBank/DDBJ whole genome shotgun (WGS) entry which is preliminary data.</text>
</comment>
<keyword evidence="2" id="KW-1185">Reference proteome</keyword>
<evidence type="ECO:0000313" key="1">
    <source>
        <dbReference type="EMBL" id="KAF1657746.1"/>
    </source>
</evidence>
<sequence>AELERAIVNVSAELEKVSNAMLDSIIALQEEIKSLSQMVTQNSLALHYFIFRKNMQKR</sequence>